<sequence length="242" mass="25680">MKYKERGLRLSVALVIVTLVSSQIPMRGQVALGSAGSFYPASQPADGYLSGATDSSGGFLGFNGITNRNVISGVALGLLGLGLYESIRTPHPKAPPSGAAQALTKPIYDVLKDLPADFSEIVKLIDSAELVSTLRAEGAYTFFAPSDVALRALSEAAQNQLRDPASKATLVQLLKKHIVVGRFTISALRALPDGTALETLSGETLTLRNTEGILQIDGVAIVQTDIFASNGWIHPIEKFMER</sequence>
<feature type="domain" description="FAS1" evidence="1">
    <location>
        <begin position="105"/>
        <end position="240"/>
    </location>
</feature>
<reference evidence="2 3" key="1">
    <citation type="submission" date="2020-08" db="EMBL/GenBank/DDBJ databases">
        <title>Genomic Encyclopedia of Type Strains, Phase IV (KMG-IV): sequencing the most valuable type-strain genomes for metagenomic binning, comparative biology and taxonomic classification.</title>
        <authorList>
            <person name="Goeker M."/>
        </authorList>
    </citation>
    <scope>NUCLEOTIDE SEQUENCE [LARGE SCALE GENOMIC DNA]</scope>
    <source>
        <strain evidence="2 3">DSM 23562</strain>
    </source>
</reference>
<dbReference type="AlphaFoldDB" id="A0A7W9SQW7"/>
<evidence type="ECO:0000313" key="3">
    <source>
        <dbReference type="Proteomes" id="UP000520814"/>
    </source>
</evidence>
<dbReference type="InterPro" id="IPR050904">
    <property type="entry name" value="Adhesion/Biosynth-related"/>
</dbReference>
<protein>
    <submittedName>
        <fullName evidence="2">Putative surface protein with fasciclin (FAS1) repeats</fullName>
    </submittedName>
</protein>
<dbReference type="EMBL" id="JACHGW010000002">
    <property type="protein sequence ID" value="MBB6050800.1"/>
    <property type="molecule type" value="Genomic_DNA"/>
</dbReference>
<dbReference type="GO" id="GO:0050839">
    <property type="term" value="F:cell adhesion molecule binding"/>
    <property type="evidence" value="ECO:0007669"/>
    <property type="project" value="TreeGrafter"/>
</dbReference>
<evidence type="ECO:0000259" key="1">
    <source>
        <dbReference type="PROSITE" id="PS50213"/>
    </source>
</evidence>
<dbReference type="GO" id="GO:0007155">
    <property type="term" value="P:cell adhesion"/>
    <property type="evidence" value="ECO:0007669"/>
    <property type="project" value="TreeGrafter"/>
</dbReference>
<dbReference type="PROSITE" id="PS50213">
    <property type="entry name" value="FAS1"/>
    <property type="match status" value="1"/>
</dbReference>
<name>A0A7W9SQW7_ARMRO</name>
<dbReference type="GO" id="GO:0031012">
    <property type="term" value="C:extracellular matrix"/>
    <property type="evidence" value="ECO:0007669"/>
    <property type="project" value="TreeGrafter"/>
</dbReference>
<dbReference type="InterPro" id="IPR000782">
    <property type="entry name" value="FAS1_domain"/>
</dbReference>
<keyword evidence="3" id="KW-1185">Reference proteome</keyword>
<dbReference type="Proteomes" id="UP000520814">
    <property type="component" value="Unassembled WGS sequence"/>
</dbReference>
<organism evidence="2 3">
    <name type="scientific">Armatimonas rosea</name>
    <dbReference type="NCBI Taxonomy" id="685828"/>
    <lineage>
        <taxon>Bacteria</taxon>
        <taxon>Bacillati</taxon>
        <taxon>Armatimonadota</taxon>
        <taxon>Armatimonadia</taxon>
        <taxon>Armatimonadales</taxon>
        <taxon>Armatimonadaceae</taxon>
        <taxon>Armatimonas</taxon>
    </lineage>
</organism>
<dbReference type="Pfam" id="PF02469">
    <property type="entry name" value="Fasciclin"/>
    <property type="match status" value="1"/>
</dbReference>
<gene>
    <name evidence="2" type="ORF">HNQ39_002591</name>
</gene>
<evidence type="ECO:0000313" key="2">
    <source>
        <dbReference type="EMBL" id="MBB6050800.1"/>
    </source>
</evidence>
<dbReference type="InterPro" id="IPR036378">
    <property type="entry name" value="FAS1_dom_sf"/>
</dbReference>
<dbReference type="SUPFAM" id="SSF82153">
    <property type="entry name" value="FAS1 domain"/>
    <property type="match status" value="1"/>
</dbReference>
<dbReference type="GO" id="GO:0005615">
    <property type="term" value="C:extracellular space"/>
    <property type="evidence" value="ECO:0007669"/>
    <property type="project" value="TreeGrafter"/>
</dbReference>
<dbReference type="RefSeq" id="WP_184196419.1">
    <property type="nucleotide sequence ID" value="NZ_JACHGW010000002.1"/>
</dbReference>
<comment type="caution">
    <text evidence="2">The sequence shown here is derived from an EMBL/GenBank/DDBJ whole genome shotgun (WGS) entry which is preliminary data.</text>
</comment>
<dbReference type="PANTHER" id="PTHR10900:SF124">
    <property type="entry name" value="FI05614P"/>
    <property type="match status" value="1"/>
</dbReference>
<dbReference type="SMART" id="SM00554">
    <property type="entry name" value="FAS1"/>
    <property type="match status" value="1"/>
</dbReference>
<accession>A0A7W9SQW7</accession>
<dbReference type="PANTHER" id="PTHR10900">
    <property type="entry name" value="PERIOSTIN-RELATED"/>
    <property type="match status" value="1"/>
</dbReference>
<dbReference type="Gene3D" id="2.30.180.10">
    <property type="entry name" value="FAS1 domain"/>
    <property type="match status" value="1"/>
</dbReference>
<proteinExistence type="predicted"/>
<dbReference type="GO" id="GO:0030198">
    <property type="term" value="P:extracellular matrix organization"/>
    <property type="evidence" value="ECO:0007669"/>
    <property type="project" value="TreeGrafter"/>
</dbReference>